<name>A0A9D7SUF6_9BACT</name>
<dbReference type="PANTHER" id="PTHR42951">
    <property type="entry name" value="METALLO-BETA-LACTAMASE DOMAIN-CONTAINING"/>
    <property type="match status" value="1"/>
</dbReference>
<evidence type="ECO:0000313" key="4">
    <source>
        <dbReference type="Proteomes" id="UP000808337"/>
    </source>
</evidence>
<protein>
    <submittedName>
        <fullName evidence="3">MBL fold metallo-hydrolase</fullName>
    </submittedName>
</protein>
<comment type="similarity">
    <text evidence="1">Belongs to the metallo-beta-lactamase superfamily. Class-B beta-lactamase family.</text>
</comment>
<proteinExistence type="inferred from homology"/>
<reference evidence="3 4" key="1">
    <citation type="submission" date="2020-10" db="EMBL/GenBank/DDBJ databases">
        <title>Connecting structure to function with the recovery of over 1000 high-quality activated sludge metagenome-assembled genomes encoding full-length rRNA genes using long-read sequencing.</title>
        <authorList>
            <person name="Singleton C.M."/>
            <person name="Petriglieri F."/>
            <person name="Kristensen J.M."/>
            <person name="Kirkegaard R.H."/>
            <person name="Michaelsen T.Y."/>
            <person name="Andersen M.H."/>
            <person name="Karst S.M."/>
            <person name="Dueholm M.S."/>
            <person name="Nielsen P.H."/>
            <person name="Albertsen M."/>
        </authorList>
    </citation>
    <scope>NUCLEOTIDE SEQUENCE [LARGE SCALE GENOMIC DNA]</scope>
    <source>
        <strain evidence="3">Ribe_18-Q3-R11-54_MAXAC.273</strain>
    </source>
</reference>
<dbReference type="Proteomes" id="UP000808337">
    <property type="component" value="Unassembled WGS sequence"/>
</dbReference>
<dbReference type="Gene3D" id="3.60.15.10">
    <property type="entry name" value="Ribonuclease Z/Hydroxyacylglutathione hydrolase-like"/>
    <property type="match status" value="1"/>
</dbReference>
<dbReference type="InterPro" id="IPR001279">
    <property type="entry name" value="Metallo-B-lactamas"/>
</dbReference>
<dbReference type="GO" id="GO:0017001">
    <property type="term" value="P:antibiotic catabolic process"/>
    <property type="evidence" value="ECO:0007669"/>
    <property type="project" value="UniProtKB-ARBA"/>
</dbReference>
<dbReference type="EMBL" id="JADKGY010000006">
    <property type="protein sequence ID" value="MBK9982349.1"/>
    <property type="molecule type" value="Genomic_DNA"/>
</dbReference>
<dbReference type="PANTHER" id="PTHR42951:SF4">
    <property type="entry name" value="ACYL-COENZYME A THIOESTERASE MBLAC2"/>
    <property type="match status" value="1"/>
</dbReference>
<sequence length="335" mass="37802">MNESKHLPFHLFFLLCFIGTSFLSAQPFSSRHFEIEKLDDGVWAAIAKIGGHAICNAGIIDLGEETLIFDPFMTPEAADDLKKAAMELTGHPVKYVVNSHYHNDHIGGNQVFENATLISTTRTRELIAQNQPDEIEYGKTDASKRLADINAANITSMSNQAMEEHEMWKGYYEAYVTSGPVLRVILPTLLVDHELSIMGSKQNVKCITLGTGHTESDLFLYLPEKKILFLGDLLFIKNHPWMKEGNTDHWIITLDSIKMMDSKMIVPGHGPVGSKSDIDVMENYFKQIFETALAYKNKGMSPEQDESLSSPASYYSWLLSMFYKYNVIYAYGLLH</sequence>
<comment type="caution">
    <text evidence="3">The sequence shown here is derived from an EMBL/GenBank/DDBJ whole genome shotgun (WGS) entry which is preliminary data.</text>
</comment>
<accession>A0A9D7SUF6</accession>
<dbReference type="SUPFAM" id="SSF56281">
    <property type="entry name" value="Metallo-hydrolase/oxidoreductase"/>
    <property type="match status" value="1"/>
</dbReference>
<dbReference type="CDD" id="cd16282">
    <property type="entry name" value="metallo-hydrolase-like_MBL-fold"/>
    <property type="match status" value="1"/>
</dbReference>
<feature type="domain" description="Metallo-beta-lactamase" evidence="2">
    <location>
        <begin position="54"/>
        <end position="269"/>
    </location>
</feature>
<evidence type="ECO:0000313" key="3">
    <source>
        <dbReference type="EMBL" id="MBK9982349.1"/>
    </source>
</evidence>
<dbReference type="InterPro" id="IPR050855">
    <property type="entry name" value="NDM-1-like"/>
</dbReference>
<gene>
    <name evidence="3" type="ORF">IPP15_07985</name>
</gene>
<dbReference type="AlphaFoldDB" id="A0A9D7SUF6"/>
<dbReference type="InterPro" id="IPR036866">
    <property type="entry name" value="RibonucZ/Hydroxyglut_hydro"/>
</dbReference>
<dbReference type="SMART" id="SM00849">
    <property type="entry name" value="Lactamase_B"/>
    <property type="match status" value="1"/>
</dbReference>
<evidence type="ECO:0000259" key="2">
    <source>
        <dbReference type="SMART" id="SM00849"/>
    </source>
</evidence>
<dbReference type="Pfam" id="PF00753">
    <property type="entry name" value="Lactamase_B"/>
    <property type="match status" value="1"/>
</dbReference>
<organism evidence="3 4">
    <name type="scientific">Candidatus Opimibacter skivensis</name>
    <dbReference type="NCBI Taxonomy" id="2982028"/>
    <lineage>
        <taxon>Bacteria</taxon>
        <taxon>Pseudomonadati</taxon>
        <taxon>Bacteroidota</taxon>
        <taxon>Saprospiria</taxon>
        <taxon>Saprospirales</taxon>
        <taxon>Saprospiraceae</taxon>
        <taxon>Candidatus Opimibacter</taxon>
    </lineage>
</organism>
<evidence type="ECO:0000256" key="1">
    <source>
        <dbReference type="ARBA" id="ARBA00005250"/>
    </source>
</evidence>